<protein>
    <submittedName>
        <fullName evidence="1">Uncharacterized protein</fullName>
    </submittedName>
</protein>
<name>A0A447PB84_SALET</name>
<dbReference type="Proteomes" id="UP000277214">
    <property type="component" value="Chromosome 1"/>
</dbReference>
<reference evidence="1 2" key="1">
    <citation type="submission" date="2018-12" db="EMBL/GenBank/DDBJ databases">
        <authorList>
            <consortium name="Pathogen Informatics"/>
        </authorList>
    </citation>
    <scope>NUCLEOTIDE SEQUENCE [LARGE SCALE GENOMIC DNA]</scope>
    <source>
        <strain evidence="1 2">NCTC8272</strain>
    </source>
</reference>
<sequence length="105" mass="11700">MSEPFIRFLYGCSDLWGNDIQTVYWSGFWDCILSICGNVVRGNNAADTVTPKHSFKLLTIVGGLFDGVPLKIRTLTIKAAHLRGLFRIQPHGKHSLRALLDKSSP</sequence>
<accession>A0A447PB84</accession>
<dbReference type="AlphaFoldDB" id="A0A447PB84"/>
<organism evidence="1 2">
    <name type="scientific">Salmonella enterica I</name>
    <dbReference type="NCBI Taxonomy" id="59201"/>
    <lineage>
        <taxon>Bacteria</taxon>
        <taxon>Pseudomonadati</taxon>
        <taxon>Pseudomonadota</taxon>
        <taxon>Gammaproteobacteria</taxon>
        <taxon>Enterobacterales</taxon>
        <taxon>Enterobacteriaceae</taxon>
        <taxon>Salmonella</taxon>
    </lineage>
</organism>
<evidence type="ECO:0000313" key="2">
    <source>
        <dbReference type="Proteomes" id="UP000277214"/>
    </source>
</evidence>
<gene>
    <name evidence="1" type="ORF">NCTC8272_01324</name>
</gene>
<proteinExistence type="predicted"/>
<dbReference type="EMBL" id="LR134149">
    <property type="protein sequence ID" value="VEA34064.1"/>
    <property type="molecule type" value="Genomic_DNA"/>
</dbReference>
<evidence type="ECO:0000313" key="1">
    <source>
        <dbReference type="EMBL" id="VEA34064.1"/>
    </source>
</evidence>